<protein>
    <submittedName>
        <fullName evidence="1">Uncharacterized protein</fullName>
    </submittedName>
</protein>
<evidence type="ECO:0000313" key="2">
    <source>
        <dbReference type="Proteomes" id="UP000799754"/>
    </source>
</evidence>
<keyword evidence="2" id="KW-1185">Reference proteome</keyword>
<gene>
    <name evidence="1" type="ORF">BU25DRAFT_406995</name>
</gene>
<name>A0ACB6SGK1_9PLEO</name>
<reference evidence="1" key="1">
    <citation type="journal article" date="2020" name="Stud. Mycol.">
        <title>101 Dothideomycetes genomes: a test case for predicting lifestyles and emergence of pathogens.</title>
        <authorList>
            <person name="Haridas S."/>
            <person name="Albert R."/>
            <person name="Binder M."/>
            <person name="Bloem J."/>
            <person name="Labutti K."/>
            <person name="Salamov A."/>
            <person name="Andreopoulos B."/>
            <person name="Baker S."/>
            <person name="Barry K."/>
            <person name="Bills G."/>
            <person name="Bluhm B."/>
            <person name="Cannon C."/>
            <person name="Castanera R."/>
            <person name="Culley D."/>
            <person name="Daum C."/>
            <person name="Ezra D."/>
            <person name="Gonzalez J."/>
            <person name="Henrissat B."/>
            <person name="Kuo A."/>
            <person name="Liang C."/>
            <person name="Lipzen A."/>
            <person name="Lutzoni F."/>
            <person name="Magnuson J."/>
            <person name="Mondo S."/>
            <person name="Nolan M."/>
            <person name="Ohm R."/>
            <person name="Pangilinan J."/>
            <person name="Park H.-J."/>
            <person name="Ramirez L."/>
            <person name="Alfaro M."/>
            <person name="Sun H."/>
            <person name="Tritt A."/>
            <person name="Yoshinaga Y."/>
            <person name="Zwiers L.-H."/>
            <person name="Turgeon B."/>
            <person name="Goodwin S."/>
            <person name="Spatafora J."/>
            <person name="Crous P."/>
            <person name="Grigoriev I."/>
        </authorList>
    </citation>
    <scope>NUCLEOTIDE SEQUENCE</scope>
    <source>
        <strain evidence="1">CBS 525.71</strain>
    </source>
</reference>
<sequence>MTESHLLPGHVWGPEHTKIDVTHSVSRIDMYEYGGLTKATNIRLLHLNPGSINPNHLHGTMYEYSQADAPQYECLSYVWGTGDKAASIRIGKDARIIAITESLHRVLLSLRHVSKERVLWVD</sequence>
<dbReference type="Proteomes" id="UP000799754">
    <property type="component" value="Unassembled WGS sequence"/>
</dbReference>
<organism evidence="1 2">
    <name type="scientific">Macroventuria anomochaeta</name>
    <dbReference type="NCBI Taxonomy" id="301207"/>
    <lineage>
        <taxon>Eukaryota</taxon>
        <taxon>Fungi</taxon>
        <taxon>Dikarya</taxon>
        <taxon>Ascomycota</taxon>
        <taxon>Pezizomycotina</taxon>
        <taxon>Dothideomycetes</taxon>
        <taxon>Pleosporomycetidae</taxon>
        <taxon>Pleosporales</taxon>
        <taxon>Pleosporineae</taxon>
        <taxon>Didymellaceae</taxon>
        <taxon>Macroventuria</taxon>
    </lineage>
</organism>
<comment type="caution">
    <text evidence="1">The sequence shown here is derived from an EMBL/GenBank/DDBJ whole genome shotgun (WGS) entry which is preliminary data.</text>
</comment>
<accession>A0ACB6SGK1</accession>
<proteinExistence type="predicted"/>
<evidence type="ECO:0000313" key="1">
    <source>
        <dbReference type="EMBL" id="KAF2632468.1"/>
    </source>
</evidence>
<dbReference type="EMBL" id="MU006703">
    <property type="protein sequence ID" value="KAF2632468.1"/>
    <property type="molecule type" value="Genomic_DNA"/>
</dbReference>